<dbReference type="PROSITE" id="PS50240">
    <property type="entry name" value="TRYPSIN_DOM"/>
    <property type="match status" value="1"/>
</dbReference>
<keyword evidence="2" id="KW-0964">Secreted</keyword>
<dbReference type="EMBL" id="JBFDAA010000010">
    <property type="protein sequence ID" value="KAL1124650.1"/>
    <property type="molecule type" value="Genomic_DNA"/>
</dbReference>
<dbReference type="FunFam" id="2.40.10.10:FF:000146">
    <property type="entry name" value="Serine protease 53"/>
    <property type="match status" value="1"/>
</dbReference>
<dbReference type="AlphaFoldDB" id="A0ABD0YBD7"/>
<dbReference type="PROSITE" id="PS00134">
    <property type="entry name" value="TRYPSIN_HIS"/>
    <property type="match status" value="1"/>
</dbReference>
<evidence type="ECO:0000256" key="5">
    <source>
        <dbReference type="ARBA" id="ARBA00022801"/>
    </source>
</evidence>
<dbReference type="InterPro" id="IPR051487">
    <property type="entry name" value="Ser/Thr_Proteases_Immune/Dev"/>
</dbReference>
<evidence type="ECO:0000256" key="3">
    <source>
        <dbReference type="ARBA" id="ARBA00022670"/>
    </source>
</evidence>
<evidence type="ECO:0000256" key="2">
    <source>
        <dbReference type="ARBA" id="ARBA00022525"/>
    </source>
</evidence>
<dbReference type="GO" id="GO:0005576">
    <property type="term" value="C:extracellular region"/>
    <property type="evidence" value="ECO:0007669"/>
    <property type="project" value="UniProtKB-SubCell"/>
</dbReference>
<dbReference type="PANTHER" id="PTHR24256">
    <property type="entry name" value="TRYPTASE-RELATED"/>
    <property type="match status" value="1"/>
</dbReference>
<evidence type="ECO:0000256" key="1">
    <source>
        <dbReference type="ARBA" id="ARBA00004613"/>
    </source>
</evidence>
<evidence type="ECO:0000256" key="6">
    <source>
        <dbReference type="ARBA" id="ARBA00022825"/>
    </source>
</evidence>
<keyword evidence="3" id="KW-0645">Protease</keyword>
<keyword evidence="5" id="KW-0378">Hydrolase</keyword>
<keyword evidence="4" id="KW-0732">Signal</keyword>
<organism evidence="12 13">
    <name type="scientific">Ranatra chinensis</name>
    <dbReference type="NCBI Taxonomy" id="642074"/>
    <lineage>
        <taxon>Eukaryota</taxon>
        <taxon>Metazoa</taxon>
        <taxon>Ecdysozoa</taxon>
        <taxon>Arthropoda</taxon>
        <taxon>Hexapoda</taxon>
        <taxon>Insecta</taxon>
        <taxon>Pterygota</taxon>
        <taxon>Neoptera</taxon>
        <taxon>Paraneoptera</taxon>
        <taxon>Hemiptera</taxon>
        <taxon>Heteroptera</taxon>
        <taxon>Panheteroptera</taxon>
        <taxon>Nepomorpha</taxon>
        <taxon>Nepidae</taxon>
        <taxon>Ranatrinae</taxon>
        <taxon>Ranatra</taxon>
    </lineage>
</organism>
<dbReference type="Pfam" id="PF00089">
    <property type="entry name" value="Trypsin"/>
    <property type="match status" value="1"/>
</dbReference>
<evidence type="ECO:0000256" key="9">
    <source>
        <dbReference type="ARBA" id="ARBA00024195"/>
    </source>
</evidence>
<keyword evidence="13" id="KW-1185">Reference proteome</keyword>
<keyword evidence="6" id="KW-0720">Serine protease</keyword>
<dbReference type="SUPFAM" id="SSF50494">
    <property type="entry name" value="Trypsin-like serine proteases"/>
    <property type="match status" value="1"/>
</dbReference>
<accession>A0ABD0YBD7</accession>
<dbReference type="SMART" id="SM00020">
    <property type="entry name" value="Tryp_SPc"/>
    <property type="match status" value="1"/>
</dbReference>
<reference evidence="12 13" key="1">
    <citation type="submission" date="2024-07" db="EMBL/GenBank/DDBJ databases">
        <title>Chromosome-level genome assembly of the water stick insect Ranatra chinensis (Heteroptera: Nepidae).</title>
        <authorList>
            <person name="Liu X."/>
        </authorList>
    </citation>
    <scope>NUCLEOTIDE SEQUENCE [LARGE SCALE GENOMIC DNA]</scope>
    <source>
        <strain evidence="12">Cailab_2021Rc</strain>
        <tissue evidence="12">Muscle</tissue>
    </source>
</reference>
<dbReference type="InterPro" id="IPR009003">
    <property type="entry name" value="Peptidase_S1_PA"/>
</dbReference>
<evidence type="ECO:0000259" key="11">
    <source>
        <dbReference type="PROSITE" id="PS50240"/>
    </source>
</evidence>
<feature type="domain" description="Peptidase S1" evidence="11">
    <location>
        <begin position="90"/>
        <end position="325"/>
    </location>
</feature>
<evidence type="ECO:0000313" key="12">
    <source>
        <dbReference type="EMBL" id="KAL1124650.1"/>
    </source>
</evidence>
<dbReference type="InterPro" id="IPR001314">
    <property type="entry name" value="Peptidase_S1A"/>
</dbReference>
<protein>
    <recommendedName>
        <fullName evidence="11">Peptidase S1 domain-containing protein</fullName>
    </recommendedName>
</protein>
<dbReference type="Gene3D" id="2.40.10.10">
    <property type="entry name" value="Trypsin-like serine proteases"/>
    <property type="match status" value="1"/>
</dbReference>
<name>A0ABD0YBD7_9HEMI</name>
<comment type="caution">
    <text evidence="12">The sequence shown here is derived from an EMBL/GenBank/DDBJ whole genome shotgun (WGS) entry which is preliminary data.</text>
</comment>
<evidence type="ECO:0000256" key="10">
    <source>
        <dbReference type="SAM" id="MobiDB-lite"/>
    </source>
</evidence>
<gene>
    <name evidence="12" type="ORF">AAG570_001274</name>
</gene>
<dbReference type="GO" id="GO:0006508">
    <property type="term" value="P:proteolysis"/>
    <property type="evidence" value="ECO:0007669"/>
    <property type="project" value="UniProtKB-KW"/>
</dbReference>
<evidence type="ECO:0000313" key="13">
    <source>
        <dbReference type="Proteomes" id="UP001558652"/>
    </source>
</evidence>
<sequence length="333" mass="36919">MSRLSNSRGFLLTLKTGREDGGLIECTAQAVGGAGGAYEEETTTRRPNPYDPPYLNQPSSEIDSAEHGGPPGPLTTTCPCGMANKKISKIVGGKETEINEFPFAVMLVLRGSYSPFCGGSIISRQHVLTAAHCVIKYIQHGITVIAGDHDYTDDRETDARLVVDVRQVIMHSEYPSRSEYDIALLVLDSPLQYNKYIAPVCLPHRQLNLEGQYLKALGWGRTSPHGRGSSFLKKVNVRALSLSVCQDYAGVERTERHQICTYSKMKGLGKGDSGGPVIWLNKDTNRYTLVGLPSYVFFYDGNEHILPDVSTDVSSFLPWIHQNMRSNRFRLYI</sequence>
<comment type="similarity">
    <text evidence="9">Belongs to the peptidase S1 family. CLIP subfamily.</text>
</comment>
<feature type="region of interest" description="Disordered" evidence="10">
    <location>
        <begin position="34"/>
        <end position="71"/>
    </location>
</feature>
<evidence type="ECO:0000256" key="7">
    <source>
        <dbReference type="ARBA" id="ARBA00023145"/>
    </source>
</evidence>
<comment type="subcellular location">
    <subcellularLocation>
        <location evidence="1">Secreted</location>
    </subcellularLocation>
</comment>
<proteinExistence type="inferred from homology"/>
<keyword evidence="8" id="KW-1015">Disulfide bond</keyword>
<dbReference type="PRINTS" id="PR00722">
    <property type="entry name" value="CHYMOTRYPSIN"/>
</dbReference>
<dbReference type="CDD" id="cd00190">
    <property type="entry name" value="Tryp_SPc"/>
    <property type="match status" value="1"/>
</dbReference>
<dbReference type="Proteomes" id="UP001558652">
    <property type="component" value="Unassembled WGS sequence"/>
</dbReference>
<dbReference type="InterPro" id="IPR043504">
    <property type="entry name" value="Peptidase_S1_PA_chymotrypsin"/>
</dbReference>
<dbReference type="InterPro" id="IPR001254">
    <property type="entry name" value="Trypsin_dom"/>
</dbReference>
<evidence type="ECO:0000256" key="4">
    <source>
        <dbReference type="ARBA" id="ARBA00022729"/>
    </source>
</evidence>
<evidence type="ECO:0000256" key="8">
    <source>
        <dbReference type="ARBA" id="ARBA00023157"/>
    </source>
</evidence>
<dbReference type="GO" id="GO:0008236">
    <property type="term" value="F:serine-type peptidase activity"/>
    <property type="evidence" value="ECO:0007669"/>
    <property type="project" value="UniProtKB-KW"/>
</dbReference>
<dbReference type="InterPro" id="IPR018114">
    <property type="entry name" value="TRYPSIN_HIS"/>
</dbReference>
<keyword evidence="7" id="KW-0865">Zymogen</keyword>